<keyword evidence="3" id="KW-0012">Acyltransferase</keyword>
<reference evidence="3 4" key="1">
    <citation type="submission" date="2019-01" db="EMBL/GenBank/DDBJ databases">
        <authorList>
            <person name="Chen W.-M."/>
        </authorList>
    </citation>
    <scope>NUCLEOTIDE SEQUENCE [LARGE SCALE GENOMIC DNA]</scope>
    <source>
        <strain evidence="3 4">FSY-15</strain>
    </source>
</reference>
<feature type="transmembrane region" description="Helical" evidence="1">
    <location>
        <begin position="310"/>
        <end position="330"/>
    </location>
</feature>
<comment type="caution">
    <text evidence="3">The sequence shown here is derived from an EMBL/GenBank/DDBJ whole genome shotgun (WGS) entry which is preliminary data.</text>
</comment>
<organism evidence="3 4">
    <name type="scientific">Sandaracinomonas limnophila</name>
    <dbReference type="NCBI Taxonomy" id="1862386"/>
    <lineage>
        <taxon>Bacteria</taxon>
        <taxon>Pseudomonadati</taxon>
        <taxon>Bacteroidota</taxon>
        <taxon>Cytophagia</taxon>
        <taxon>Cytophagales</taxon>
        <taxon>Flectobacillaceae</taxon>
        <taxon>Sandaracinomonas</taxon>
    </lineage>
</organism>
<dbReference type="EMBL" id="SACY01000005">
    <property type="protein sequence ID" value="RVU23571.1"/>
    <property type="molecule type" value="Genomic_DNA"/>
</dbReference>
<keyword evidence="1" id="KW-1133">Transmembrane helix</keyword>
<dbReference type="OrthoDB" id="9796461at2"/>
<dbReference type="PANTHER" id="PTHR23028:SF53">
    <property type="entry name" value="ACYL_TRANSF_3 DOMAIN-CONTAINING PROTEIN"/>
    <property type="match status" value="1"/>
</dbReference>
<dbReference type="GO" id="GO:0000271">
    <property type="term" value="P:polysaccharide biosynthetic process"/>
    <property type="evidence" value="ECO:0007669"/>
    <property type="project" value="TreeGrafter"/>
</dbReference>
<proteinExistence type="predicted"/>
<feature type="transmembrane region" description="Helical" evidence="1">
    <location>
        <begin position="183"/>
        <end position="202"/>
    </location>
</feature>
<feature type="transmembrane region" description="Helical" evidence="1">
    <location>
        <begin position="36"/>
        <end position="56"/>
    </location>
</feature>
<keyword evidence="1" id="KW-0472">Membrane</keyword>
<dbReference type="AlphaFoldDB" id="A0A437PMQ3"/>
<dbReference type="InterPro" id="IPR002656">
    <property type="entry name" value="Acyl_transf_3_dom"/>
</dbReference>
<keyword evidence="4" id="KW-1185">Reference proteome</keyword>
<feature type="domain" description="Acyltransferase 3" evidence="2">
    <location>
        <begin position="5"/>
        <end position="325"/>
    </location>
</feature>
<dbReference type="RefSeq" id="WP_127805265.1">
    <property type="nucleotide sequence ID" value="NZ_SACY01000005.1"/>
</dbReference>
<feature type="transmembrane region" description="Helical" evidence="1">
    <location>
        <begin position="280"/>
        <end position="304"/>
    </location>
</feature>
<sequence length="342" mass="39830">MKNIPALDGIRGLAILLVLIFHWFPSTHWINAIPNGPIGVTLFFVLSGFLITQILLVNKVKHSFLTNLKNFLARRALRIFPIYYAILIGLFFLKKFHIEVQTDLYENPIPYFLYVYNHLLESTHNWSDQLSPNWSLSVEEQFYLFWPLLILGIQKNKTIIKFILASLLLGIIFRYYFIQIQHGIGVIMLTCIDCFAWGALLAYCKIENISLEKLFKWLLLPVFVIWIYICTQTTDQDLVKILFFRTSTAFLSAALIFYALKSHILSTIFSFAPLTQIGKISYGIYLFHMVIPDLFFIVLGKFHIILPEIISPWISAGVLFTFAYFSFYFIEKPILGLKKYFE</sequence>
<dbReference type="InterPro" id="IPR050879">
    <property type="entry name" value="Acyltransferase_3"/>
</dbReference>
<evidence type="ECO:0000313" key="4">
    <source>
        <dbReference type="Proteomes" id="UP000282832"/>
    </source>
</evidence>
<dbReference type="PANTHER" id="PTHR23028">
    <property type="entry name" value="ACETYLTRANSFERASE"/>
    <property type="match status" value="1"/>
</dbReference>
<protein>
    <submittedName>
        <fullName evidence="3">Acyltransferase</fullName>
    </submittedName>
</protein>
<dbReference type="GO" id="GO:0016747">
    <property type="term" value="F:acyltransferase activity, transferring groups other than amino-acyl groups"/>
    <property type="evidence" value="ECO:0007669"/>
    <property type="project" value="InterPro"/>
</dbReference>
<feature type="transmembrane region" description="Helical" evidence="1">
    <location>
        <begin position="76"/>
        <end position="93"/>
    </location>
</feature>
<evidence type="ECO:0000259" key="2">
    <source>
        <dbReference type="Pfam" id="PF01757"/>
    </source>
</evidence>
<feature type="transmembrane region" description="Helical" evidence="1">
    <location>
        <begin position="241"/>
        <end position="260"/>
    </location>
</feature>
<evidence type="ECO:0000313" key="3">
    <source>
        <dbReference type="EMBL" id="RVU23571.1"/>
    </source>
</evidence>
<keyword evidence="1" id="KW-0812">Transmembrane</keyword>
<dbReference type="Proteomes" id="UP000282832">
    <property type="component" value="Unassembled WGS sequence"/>
</dbReference>
<feature type="transmembrane region" description="Helical" evidence="1">
    <location>
        <begin position="159"/>
        <end position="177"/>
    </location>
</feature>
<dbReference type="Pfam" id="PF01757">
    <property type="entry name" value="Acyl_transf_3"/>
    <property type="match status" value="1"/>
</dbReference>
<accession>A0A437PMQ3</accession>
<feature type="transmembrane region" description="Helical" evidence="1">
    <location>
        <begin position="214"/>
        <end position="229"/>
    </location>
</feature>
<name>A0A437PMQ3_9BACT</name>
<feature type="transmembrane region" description="Helical" evidence="1">
    <location>
        <begin position="12"/>
        <end position="30"/>
    </location>
</feature>
<dbReference type="GO" id="GO:0016020">
    <property type="term" value="C:membrane"/>
    <property type="evidence" value="ECO:0007669"/>
    <property type="project" value="TreeGrafter"/>
</dbReference>
<gene>
    <name evidence="3" type="ORF">EOJ36_10870</name>
</gene>
<evidence type="ECO:0000256" key="1">
    <source>
        <dbReference type="SAM" id="Phobius"/>
    </source>
</evidence>
<keyword evidence="3" id="KW-0808">Transferase</keyword>